<comment type="similarity">
    <text evidence="1">Belongs to the ArsC family.</text>
</comment>
<keyword evidence="3" id="KW-1185">Reference proteome</keyword>
<reference evidence="2 3" key="1">
    <citation type="submission" date="2020-08" db="EMBL/GenBank/DDBJ databases">
        <title>A Genomic Blueprint of the Chicken Gut Microbiome.</title>
        <authorList>
            <person name="Gilroy R."/>
            <person name="Ravi A."/>
            <person name="Getino M."/>
            <person name="Pursley I."/>
            <person name="Horton D.L."/>
            <person name="Alikhan N.-F."/>
            <person name="Baker D."/>
            <person name="Gharbi K."/>
            <person name="Hall N."/>
            <person name="Watson M."/>
            <person name="Adriaenssens E.M."/>
            <person name="Foster-Nyarko E."/>
            <person name="Jarju S."/>
            <person name="Secka A."/>
            <person name="Antonio M."/>
            <person name="Oren A."/>
            <person name="Chaudhuri R."/>
            <person name="La Ragione R.M."/>
            <person name="Hildebrand F."/>
            <person name="Pallen M.J."/>
        </authorList>
    </citation>
    <scope>NUCLEOTIDE SEQUENCE [LARGE SCALE GENOMIC DNA]</scope>
    <source>
        <strain evidence="2 3">Sa3CVN1</strain>
    </source>
</reference>
<dbReference type="Proteomes" id="UP000627781">
    <property type="component" value="Unassembled WGS sequence"/>
</dbReference>
<dbReference type="SUPFAM" id="SSF52833">
    <property type="entry name" value="Thioredoxin-like"/>
    <property type="match status" value="1"/>
</dbReference>
<dbReference type="RefSeq" id="WP_143316071.1">
    <property type="nucleotide sequence ID" value="NZ_JACSRA010000010.1"/>
</dbReference>
<dbReference type="Gene3D" id="3.40.30.10">
    <property type="entry name" value="Glutaredoxin"/>
    <property type="match status" value="1"/>
</dbReference>
<name>A0ABR8PT24_9CLOT</name>
<organism evidence="2 3">
    <name type="scientific">Clostridium cibarium</name>
    <dbReference type="NCBI Taxonomy" id="2762247"/>
    <lineage>
        <taxon>Bacteria</taxon>
        <taxon>Bacillati</taxon>
        <taxon>Bacillota</taxon>
        <taxon>Clostridia</taxon>
        <taxon>Eubacteriales</taxon>
        <taxon>Clostridiaceae</taxon>
        <taxon>Clostridium</taxon>
    </lineage>
</organism>
<protein>
    <submittedName>
        <fullName evidence="2">ArsC family transcriptional regulator</fullName>
    </submittedName>
</protein>
<gene>
    <name evidence="2" type="ORF">H9661_08165</name>
</gene>
<evidence type="ECO:0000256" key="1">
    <source>
        <dbReference type="PROSITE-ProRule" id="PRU01282"/>
    </source>
</evidence>
<dbReference type="InterPro" id="IPR006660">
    <property type="entry name" value="Arsenate_reductase-like"/>
</dbReference>
<proteinExistence type="inferred from homology"/>
<dbReference type="PANTHER" id="PTHR30041">
    <property type="entry name" value="ARSENATE REDUCTASE"/>
    <property type="match status" value="1"/>
</dbReference>
<dbReference type="InterPro" id="IPR036249">
    <property type="entry name" value="Thioredoxin-like_sf"/>
</dbReference>
<comment type="caution">
    <text evidence="2">The sequence shown here is derived from an EMBL/GenBank/DDBJ whole genome shotgun (WGS) entry which is preliminary data.</text>
</comment>
<evidence type="ECO:0000313" key="3">
    <source>
        <dbReference type="Proteomes" id="UP000627781"/>
    </source>
</evidence>
<dbReference type="PROSITE" id="PS51353">
    <property type="entry name" value="ARSC"/>
    <property type="match status" value="1"/>
</dbReference>
<sequence length="117" mass="13490">MNIQIFGTKKCFDTKKAERFFKERRIKYQLIDMKEKGMSKGELNSVKIAVGINELINVKSKNYLKSNISNVRSSDVKEEILFKDQSLIATPVVRNGRMATLGFKPEVWDEWIASSNK</sequence>
<dbReference type="PANTHER" id="PTHR30041:SF8">
    <property type="entry name" value="PROTEIN YFFB"/>
    <property type="match status" value="1"/>
</dbReference>
<dbReference type="EMBL" id="JACSRA010000010">
    <property type="protein sequence ID" value="MBD7911327.1"/>
    <property type="molecule type" value="Genomic_DNA"/>
</dbReference>
<evidence type="ECO:0000313" key="2">
    <source>
        <dbReference type="EMBL" id="MBD7911327.1"/>
    </source>
</evidence>
<accession>A0ABR8PT24</accession>
<dbReference type="Pfam" id="PF03960">
    <property type="entry name" value="ArsC"/>
    <property type="match status" value="1"/>
</dbReference>